<evidence type="ECO:0000313" key="1">
    <source>
        <dbReference type="EMBL" id="CAL4066232.1"/>
    </source>
</evidence>
<comment type="caution">
    <text evidence="1">The sequence shown here is derived from an EMBL/GenBank/DDBJ whole genome shotgun (WGS) entry which is preliminary data.</text>
</comment>
<protein>
    <submittedName>
        <fullName evidence="1">Uncharacterized protein</fullName>
    </submittedName>
</protein>
<proteinExistence type="predicted"/>
<keyword evidence="2" id="KW-1185">Reference proteome</keyword>
<reference evidence="1 2" key="1">
    <citation type="submission" date="2024-05" db="EMBL/GenBank/DDBJ databases">
        <authorList>
            <person name="Wallberg A."/>
        </authorList>
    </citation>
    <scope>NUCLEOTIDE SEQUENCE [LARGE SCALE GENOMIC DNA]</scope>
</reference>
<gene>
    <name evidence="1" type="ORF">MNOR_LOCUS5479</name>
</gene>
<dbReference type="Proteomes" id="UP001497623">
    <property type="component" value="Unassembled WGS sequence"/>
</dbReference>
<accession>A0AAV2Q059</accession>
<dbReference type="AlphaFoldDB" id="A0AAV2Q059"/>
<feature type="non-terminal residue" evidence="1">
    <location>
        <position position="1"/>
    </location>
</feature>
<organism evidence="1 2">
    <name type="scientific">Meganyctiphanes norvegica</name>
    <name type="common">Northern krill</name>
    <name type="synonym">Thysanopoda norvegica</name>
    <dbReference type="NCBI Taxonomy" id="48144"/>
    <lineage>
        <taxon>Eukaryota</taxon>
        <taxon>Metazoa</taxon>
        <taxon>Ecdysozoa</taxon>
        <taxon>Arthropoda</taxon>
        <taxon>Crustacea</taxon>
        <taxon>Multicrustacea</taxon>
        <taxon>Malacostraca</taxon>
        <taxon>Eumalacostraca</taxon>
        <taxon>Eucarida</taxon>
        <taxon>Euphausiacea</taxon>
        <taxon>Euphausiidae</taxon>
        <taxon>Meganyctiphanes</taxon>
    </lineage>
</organism>
<sequence length="146" mass="15999">YQFPLTTNTNTMTGVGISSLFTCWHVAIPHKNSLKILLSIWMMLLFTFSFAAPPHHDSTSSLSSALLQESHHGYCPDAAVYNCKLTPLEDPCETGTSSCLCAVTAGAGEMHCAPPGDITVKFCCSEKNKFFTPNLIGWKTEKRQHS</sequence>
<name>A0AAV2Q059_MEGNR</name>
<evidence type="ECO:0000313" key="2">
    <source>
        <dbReference type="Proteomes" id="UP001497623"/>
    </source>
</evidence>
<dbReference type="EMBL" id="CAXKWB010002117">
    <property type="protein sequence ID" value="CAL4066232.1"/>
    <property type="molecule type" value="Genomic_DNA"/>
</dbReference>